<proteinExistence type="predicted"/>
<dbReference type="EMBL" id="JAUEPR010000070">
    <property type="protein sequence ID" value="KAK0468617.1"/>
    <property type="molecule type" value="Genomic_DNA"/>
</dbReference>
<sequence>MSLLTLPPELLEKIVIIADPHSSTGQAIRLTCRTLCDVSTPLPAAANPDSVLGTVFSLWKNKKTFFNAIGTLISTVLPQRRGLRAFHWRNPDKAWLWSEIMHQIILTSLSECPDTDFGSISAVRIKNDIPCTPFHDLTDLVVQGRRSLDYVPVIIANCSSLISFEVMISPHDSTRLPPFPVLSLFSAFAEGTHSSVQEVTLAGDYLSLEPSTIPDLIPHFRNLSEFIVPDGFHVSDEFWNALGDARVHLRHTSFLNYLGGYHRLKELHPPVALLHLPQVPADAQDVPYEIQTRFLCHHIIPAHASTLTSVVVQSKYAGSWCFDIPMLKALLLCINLVYIGISVDLKRAQVKGDDNVITKLMANVQQWRYLEHLKIGTPILNNTTASSPREDVLRIHILESIARELRFDYLRELRNKSTSARRS</sequence>
<evidence type="ECO:0000313" key="1">
    <source>
        <dbReference type="EMBL" id="KAK0468617.1"/>
    </source>
</evidence>
<comment type="caution">
    <text evidence="1">The sequence shown here is derived from an EMBL/GenBank/DDBJ whole genome shotgun (WGS) entry which is preliminary data.</text>
</comment>
<dbReference type="Proteomes" id="UP001175227">
    <property type="component" value="Unassembled WGS sequence"/>
</dbReference>
<reference evidence="1" key="1">
    <citation type="submission" date="2023-06" db="EMBL/GenBank/DDBJ databases">
        <authorList>
            <consortium name="Lawrence Berkeley National Laboratory"/>
            <person name="Ahrendt S."/>
            <person name="Sahu N."/>
            <person name="Indic B."/>
            <person name="Wong-Bajracharya J."/>
            <person name="Merenyi Z."/>
            <person name="Ke H.-M."/>
            <person name="Monk M."/>
            <person name="Kocsube S."/>
            <person name="Drula E."/>
            <person name="Lipzen A."/>
            <person name="Balint B."/>
            <person name="Henrissat B."/>
            <person name="Andreopoulos B."/>
            <person name="Martin F.M."/>
            <person name="Harder C.B."/>
            <person name="Rigling D."/>
            <person name="Ford K.L."/>
            <person name="Foster G.D."/>
            <person name="Pangilinan J."/>
            <person name="Papanicolaou A."/>
            <person name="Barry K."/>
            <person name="LaButti K."/>
            <person name="Viragh M."/>
            <person name="Koriabine M."/>
            <person name="Yan M."/>
            <person name="Riley R."/>
            <person name="Champramary S."/>
            <person name="Plett K.L."/>
            <person name="Tsai I.J."/>
            <person name="Slot J."/>
            <person name="Sipos G."/>
            <person name="Plett J."/>
            <person name="Nagy L.G."/>
            <person name="Grigoriev I.V."/>
        </authorList>
    </citation>
    <scope>NUCLEOTIDE SEQUENCE</scope>
    <source>
        <strain evidence="1">ICMP 16352</strain>
    </source>
</reference>
<protein>
    <recommendedName>
        <fullName evidence="3">F-box domain-containing protein</fullName>
    </recommendedName>
</protein>
<keyword evidence="2" id="KW-1185">Reference proteome</keyword>
<name>A0AA39NMY5_9AGAR</name>
<accession>A0AA39NMY5</accession>
<evidence type="ECO:0008006" key="3">
    <source>
        <dbReference type="Google" id="ProtNLM"/>
    </source>
</evidence>
<gene>
    <name evidence="1" type="ORF">IW261DRAFT_1518429</name>
</gene>
<dbReference type="AlphaFoldDB" id="A0AA39NMY5"/>
<evidence type="ECO:0000313" key="2">
    <source>
        <dbReference type="Proteomes" id="UP001175227"/>
    </source>
</evidence>
<organism evidence="1 2">
    <name type="scientific">Armillaria novae-zelandiae</name>
    <dbReference type="NCBI Taxonomy" id="153914"/>
    <lineage>
        <taxon>Eukaryota</taxon>
        <taxon>Fungi</taxon>
        <taxon>Dikarya</taxon>
        <taxon>Basidiomycota</taxon>
        <taxon>Agaricomycotina</taxon>
        <taxon>Agaricomycetes</taxon>
        <taxon>Agaricomycetidae</taxon>
        <taxon>Agaricales</taxon>
        <taxon>Marasmiineae</taxon>
        <taxon>Physalacriaceae</taxon>
        <taxon>Armillaria</taxon>
    </lineage>
</organism>